<reference evidence="2 3" key="1">
    <citation type="journal article" date="2013" name="BMC Genomics">
        <title>Reconstruction of the lipid metabolism for the microalga Monoraphidium neglectum from its genome sequence reveals characteristics suitable for biofuel production.</title>
        <authorList>
            <person name="Bogen C."/>
            <person name="Al-Dilaimi A."/>
            <person name="Albersmeier A."/>
            <person name="Wichmann J."/>
            <person name="Grundmann M."/>
            <person name="Rupp O."/>
            <person name="Lauersen K.J."/>
            <person name="Blifernez-Klassen O."/>
            <person name="Kalinowski J."/>
            <person name="Goesmann A."/>
            <person name="Mussgnug J.H."/>
            <person name="Kruse O."/>
        </authorList>
    </citation>
    <scope>NUCLEOTIDE SEQUENCE [LARGE SCALE GENOMIC DNA]</scope>
    <source>
        <strain evidence="2 3">SAG 48.87</strain>
    </source>
</reference>
<evidence type="ECO:0000313" key="3">
    <source>
        <dbReference type="Proteomes" id="UP000054498"/>
    </source>
</evidence>
<dbReference type="Proteomes" id="UP000054498">
    <property type="component" value="Unassembled WGS sequence"/>
</dbReference>
<protein>
    <submittedName>
        <fullName evidence="2">Uncharacterized protein</fullName>
    </submittedName>
</protein>
<dbReference type="AlphaFoldDB" id="A0A0D2K9L6"/>
<keyword evidence="3" id="KW-1185">Reference proteome</keyword>
<gene>
    <name evidence="2" type="ORF">MNEG_15239</name>
</gene>
<accession>A0A0D2K9L6</accession>
<sequence>MAAGEAEGLPPPKTDALLPYGPGSRSSAPGMMVMMGPGGMPPGGFPQGFAPPGFPGGMQLPPGVDGSVAMRVAGGVVPYGAAGPRASWAAAPYGSSAGFGAGYQ</sequence>
<dbReference type="KEGG" id="mng:MNEG_15239"/>
<evidence type="ECO:0000313" key="2">
    <source>
        <dbReference type="EMBL" id="KIY92723.1"/>
    </source>
</evidence>
<dbReference type="GeneID" id="25732880"/>
<organism evidence="2 3">
    <name type="scientific">Monoraphidium neglectum</name>
    <dbReference type="NCBI Taxonomy" id="145388"/>
    <lineage>
        <taxon>Eukaryota</taxon>
        <taxon>Viridiplantae</taxon>
        <taxon>Chlorophyta</taxon>
        <taxon>core chlorophytes</taxon>
        <taxon>Chlorophyceae</taxon>
        <taxon>CS clade</taxon>
        <taxon>Sphaeropleales</taxon>
        <taxon>Selenastraceae</taxon>
        <taxon>Monoraphidium</taxon>
    </lineage>
</organism>
<dbReference type="RefSeq" id="XP_013891743.1">
    <property type="nucleotide sequence ID" value="XM_014036289.1"/>
</dbReference>
<dbReference type="EMBL" id="KK105370">
    <property type="protein sequence ID" value="KIY92723.1"/>
    <property type="molecule type" value="Genomic_DNA"/>
</dbReference>
<name>A0A0D2K9L6_9CHLO</name>
<feature type="region of interest" description="Disordered" evidence="1">
    <location>
        <begin position="1"/>
        <end position="24"/>
    </location>
</feature>
<evidence type="ECO:0000256" key="1">
    <source>
        <dbReference type="SAM" id="MobiDB-lite"/>
    </source>
</evidence>
<proteinExistence type="predicted"/>